<proteinExistence type="inferred from homology"/>
<evidence type="ECO:0000256" key="5">
    <source>
        <dbReference type="ARBA" id="ARBA00022833"/>
    </source>
</evidence>
<sequence length="1245" mass="143855">MSVAGVKKFESPVYIPLSHINRNYKLVQLSNGITIVIISDPEDTFNSCSLTVASGSHNDPDDILGLAHLCEHMILGAGSQAYPEPGLFYDELMKNGGDQNAYTTGEQTTFYFHTPQSNGYEGAPVFERLLSIFSASFKKPLFSMHAINKELYAIESEHQKNVVSEGKVFYHALRLLSNKNHPFSRFCTGNIHTLKTITASHKVNLKKALTQYYDENFFGKNMTICIRGPQSVNHLIKLCLTYFNDIRPLPKTPLNRLRHLMDPSVSSTFTDEASSNMSMFTTDKVLNPFRKELTRHDIKKMNILHDRWVPKYGTTECFSMDSKNNLIVFNSDIQDVFRLVFPIRSDINQKDSTLTDIFANHCVELLGDESEGSFCHFLKKIGWVRDCFVFKSDIAVGISAITVEFRCLPAGFLKIENIIRIFFSKVVTMLLNTQPVEMTRYLYEQTIIETIEFLYSRKNQSPMDECSNISSELQKNISAKGIHYLLTKNPTLLHKYGHISKLTKQNWWDDIVNLLKEFISLNLTIKNMKILLPSKEKFNKIAKELFKYANFDDSKKSNDPYFDFSYKVISISFPDSNLVFPYMFTFPEANSFIPPKYSNLDNLWHMMKLICLKSKDTHLKPIVKSKLLRSKTEPRLINKSDDYEMWMAELPDHSITNVDNVDVKSYVTIELANVDIIPSPMATIHLEMLAELMNIFLEPVLYPSTKLGFSFYLRPSLDGNIALTMTLTGVMSGLFKVFNEVEKLIELILDSPGYVLKSEHIRKARLRVRSRYEDISKSSAIKLATTGMLVLLEENMWDLQERYNALENNSTESFFEFITNFFHGSKYAKIFTQSHNHSNFDKLTKYVIEHILKKGERENKVLYLQQQMSRVMSNSVKLHKGVDYFFEMNGNKEDPNNCVMFYLQLGSVDDMNLKRYHLIEFTDYIFQLTLVKQLRSKKQLGYAIDGGLLNMKGIIGLHITVMSNLEPRHIEYCIEEYLTNLEKFIKSNFDHLWKGYSKIINERNTLEYLLDHDIWYIIEKEEYEKHQTDHSDHICQRFATFKYRELNEKLQGNKDRPISESNITLGEYLDFYTNHIVERPKKSSRSKVSVWVNSPMPKEDILTRHLKLQLETFLKIKGLVIPEKELLEIIKEAGGKQSTMLKLLYKRFKKQNEAFKFVNILAVETFRAITLQGKSGATDHFDSMPSNGSSSSSNKSHLDDSRSFDSSEGSGSGYFNDEYDVPENASTRLENWNSLKTRNKKMKNT</sequence>
<evidence type="ECO:0000256" key="4">
    <source>
        <dbReference type="ARBA" id="ARBA00022801"/>
    </source>
</evidence>
<dbReference type="InterPro" id="IPR001431">
    <property type="entry name" value="Pept_M16_Zn_BS"/>
</dbReference>
<keyword evidence="2 10" id="KW-0645">Protease</keyword>
<feature type="compositionally biased region" description="Basic and acidic residues" evidence="7">
    <location>
        <begin position="1196"/>
        <end position="1205"/>
    </location>
</feature>
<evidence type="ECO:0000313" key="10">
    <source>
        <dbReference type="EMBL" id="KAL3233830.1"/>
    </source>
</evidence>
<comment type="caution">
    <text evidence="10">The sequence shown here is derived from an EMBL/GenBank/DDBJ whole genome shotgun (WGS) entry which is preliminary data.</text>
</comment>
<evidence type="ECO:0000256" key="6">
    <source>
        <dbReference type="ARBA" id="ARBA00023049"/>
    </source>
</evidence>
<organism evidence="10 11">
    <name type="scientific">Nakaseomyces bracarensis</name>
    <dbReference type="NCBI Taxonomy" id="273131"/>
    <lineage>
        <taxon>Eukaryota</taxon>
        <taxon>Fungi</taxon>
        <taxon>Dikarya</taxon>
        <taxon>Ascomycota</taxon>
        <taxon>Saccharomycotina</taxon>
        <taxon>Saccharomycetes</taxon>
        <taxon>Saccharomycetales</taxon>
        <taxon>Saccharomycetaceae</taxon>
        <taxon>Nakaseomyces</taxon>
    </lineage>
</organism>
<dbReference type="Gene3D" id="3.30.830.10">
    <property type="entry name" value="Metalloenzyme, LuxS/M16 peptidase-like"/>
    <property type="match status" value="4"/>
</dbReference>
<keyword evidence="4" id="KW-0378">Hydrolase</keyword>
<dbReference type="SUPFAM" id="SSF63411">
    <property type="entry name" value="LuxS/MPP-like metallohydrolase"/>
    <property type="match status" value="3"/>
</dbReference>
<feature type="compositionally biased region" description="Polar residues" evidence="7">
    <location>
        <begin position="1224"/>
        <end position="1236"/>
    </location>
</feature>
<accession>A0ABR4NY50</accession>
<feature type="domain" description="Peptidase M16 N-terminal" evidence="8">
    <location>
        <begin position="35"/>
        <end position="162"/>
    </location>
</feature>
<comment type="similarity">
    <text evidence="1">Belongs to the peptidase M16 family.</text>
</comment>
<feature type="compositionally biased region" description="Low complexity" evidence="7">
    <location>
        <begin position="1183"/>
        <end position="1195"/>
    </location>
</feature>
<evidence type="ECO:0000313" key="11">
    <source>
        <dbReference type="Proteomes" id="UP001623330"/>
    </source>
</evidence>
<dbReference type="InterPro" id="IPR011249">
    <property type="entry name" value="Metalloenz_LuxS/M16"/>
</dbReference>
<dbReference type="PANTHER" id="PTHR43690">
    <property type="entry name" value="NARDILYSIN"/>
    <property type="match status" value="1"/>
</dbReference>
<dbReference type="PANTHER" id="PTHR43690:SF18">
    <property type="entry name" value="INSULIN-DEGRADING ENZYME-RELATED"/>
    <property type="match status" value="1"/>
</dbReference>
<name>A0ABR4NY50_9SACH</name>
<evidence type="ECO:0000256" key="3">
    <source>
        <dbReference type="ARBA" id="ARBA00022723"/>
    </source>
</evidence>
<keyword evidence="6" id="KW-0482">Metalloprotease</keyword>
<dbReference type="GO" id="GO:0008233">
    <property type="term" value="F:peptidase activity"/>
    <property type="evidence" value="ECO:0007669"/>
    <property type="project" value="UniProtKB-KW"/>
</dbReference>
<dbReference type="GO" id="GO:0006508">
    <property type="term" value="P:proteolysis"/>
    <property type="evidence" value="ECO:0007669"/>
    <property type="project" value="UniProtKB-KW"/>
</dbReference>
<dbReference type="PROSITE" id="PS00143">
    <property type="entry name" value="INSULINASE"/>
    <property type="match status" value="1"/>
</dbReference>
<gene>
    <name evidence="10" type="ORF">RNJ44_03870</name>
</gene>
<dbReference type="EMBL" id="JBEVYD010000004">
    <property type="protein sequence ID" value="KAL3233830.1"/>
    <property type="molecule type" value="Genomic_DNA"/>
</dbReference>
<evidence type="ECO:0000256" key="1">
    <source>
        <dbReference type="ARBA" id="ARBA00007261"/>
    </source>
</evidence>
<dbReference type="Proteomes" id="UP001623330">
    <property type="component" value="Unassembled WGS sequence"/>
</dbReference>
<protein>
    <submittedName>
        <fullName evidence="10">Protease AXL1</fullName>
    </submittedName>
</protein>
<dbReference type="InterPro" id="IPR054734">
    <property type="entry name" value="PqqF-like_C_4"/>
</dbReference>
<evidence type="ECO:0000259" key="8">
    <source>
        <dbReference type="Pfam" id="PF00675"/>
    </source>
</evidence>
<keyword evidence="3" id="KW-0479">Metal-binding</keyword>
<evidence type="ECO:0000256" key="2">
    <source>
        <dbReference type="ARBA" id="ARBA00022670"/>
    </source>
</evidence>
<dbReference type="Pfam" id="PF22456">
    <property type="entry name" value="PqqF-like_C_4"/>
    <property type="match status" value="1"/>
</dbReference>
<dbReference type="Pfam" id="PF00675">
    <property type="entry name" value="Peptidase_M16"/>
    <property type="match status" value="1"/>
</dbReference>
<keyword evidence="11" id="KW-1185">Reference proteome</keyword>
<reference evidence="10 11" key="1">
    <citation type="submission" date="2024-05" db="EMBL/GenBank/DDBJ databases">
        <title>Long read based assembly of the Candida bracarensis genome reveals expanded adhesin content.</title>
        <authorList>
            <person name="Marcet-Houben M."/>
            <person name="Ksiezopolska E."/>
            <person name="Gabaldon T."/>
        </authorList>
    </citation>
    <scope>NUCLEOTIDE SEQUENCE [LARGE SCALE GENOMIC DNA]</scope>
    <source>
        <strain evidence="10 11">CBM6</strain>
    </source>
</reference>
<evidence type="ECO:0000259" key="9">
    <source>
        <dbReference type="Pfam" id="PF22456"/>
    </source>
</evidence>
<dbReference type="InterPro" id="IPR011765">
    <property type="entry name" value="Pept_M16_N"/>
</dbReference>
<feature type="domain" description="Coenzyme PQQ synthesis protein F-like C-terminal lobe" evidence="9">
    <location>
        <begin position="929"/>
        <end position="991"/>
    </location>
</feature>
<keyword evidence="5" id="KW-0862">Zinc</keyword>
<evidence type="ECO:0000256" key="7">
    <source>
        <dbReference type="SAM" id="MobiDB-lite"/>
    </source>
</evidence>
<dbReference type="InterPro" id="IPR050626">
    <property type="entry name" value="Peptidase_M16"/>
</dbReference>
<feature type="region of interest" description="Disordered" evidence="7">
    <location>
        <begin position="1177"/>
        <end position="1245"/>
    </location>
</feature>